<dbReference type="InterPro" id="IPR008661">
    <property type="entry name" value="L6_membrane"/>
</dbReference>
<dbReference type="Pfam" id="PF05805">
    <property type="entry name" value="L6_membrane"/>
    <property type="match status" value="1"/>
</dbReference>
<keyword evidence="5 6" id="KW-0472">Membrane</keyword>
<keyword evidence="8" id="KW-1185">Reference proteome</keyword>
<keyword evidence="4 6" id="KW-1133">Transmembrane helix</keyword>
<name>A0A5N4D5C5_CAMDR</name>
<evidence type="ECO:0000256" key="2">
    <source>
        <dbReference type="ARBA" id="ARBA00006193"/>
    </source>
</evidence>
<dbReference type="Proteomes" id="UP000299084">
    <property type="component" value="Unassembled WGS sequence"/>
</dbReference>
<feature type="transmembrane region" description="Helical" evidence="6">
    <location>
        <begin position="12"/>
        <end position="31"/>
    </location>
</feature>
<evidence type="ECO:0000256" key="4">
    <source>
        <dbReference type="ARBA" id="ARBA00022989"/>
    </source>
</evidence>
<comment type="caution">
    <text evidence="7">The sequence shown here is derived from an EMBL/GenBank/DDBJ whole genome shotgun (WGS) entry which is preliminary data.</text>
</comment>
<accession>A0A5N4D5C5</accession>
<feature type="transmembrane region" description="Helical" evidence="6">
    <location>
        <begin position="43"/>
        <end position="66"/>
    </location>
</feature>
<evidence type="ECO:0000256" key="6">
    <source>
        <dbReference type="SAM" id="Phobius"/>
    </source>
</evidence>
<dbReference type="PANTHER" id="PTHR14198:SF4">
    <property type="entry name" value="TRANSMEMBRANE 4 L6 FAMILY MEMBER 5"/>
    <property type="match status" value="1"/>
</dbReference>
<dbReference type="GO" id="GO:0016020">
    <property type="term" value="C:membrane"/>
    <property type="evidence" value="ECO:0007669"/>
    <property type="project" value="UniProtKB-SubCell"/>
</dbReference>
<keyword evidence="3 6" id="KW-0812">Transmembrane</keyword>
<reference evidence="7 8" key="1">
    <citation type="journal article" date="2019" name="Mol. Ecol. Resour.">
        <title>Improving Illumina assemblies with Hi-C and long reads: an example with the North African dromedary.</title>
        <authorList>
            <person name="Elbers J.P."/>
            <person name="Rogers M.F."/>
            <person name="Perelman P.L."/>
            <person name="Proskuryakova A.A."/>
            <person name="Serdyukova N.A."/>
            <person name="Johnson W.E."/>
            <person name="Horin P."/>
            <person name="Corander J."/>
            <person name="Murphy D."/>
            <person name="Burger P.A."/>
        </authorList>
    </citation>
    <scope>NUCLEOTIDE SEQUENCE [LARGE SCALE GENOMIC DNA]</scope>
    <source>
        <strain evidence="7">Drom800</strain>
        <tissue evidence="7">Blood</tissue>
    </source>
</reference>
<dbReference type="EMBL" id="JWIN03000016">
    <property type="protein sequence ID" value="KAB1266275.1"/>
    <property type="molecule type" value="Genomic_DNA"/>
</dbReference>
<evidence type="ECO:0000313" key="7">
    <source>
        <dbReference type="EMBL" id="KAB1266275.1"/>
    </source>
</evidence>
<evidence type="ECO:0000313" key="8">
    <source>
        <dbReference type="Proteomes" id="UP000299084"/>
    </source>
</evidence>
<protein>
    <submittedName>
        <fullName evidence="7">Transmembrane 4 L6 family member 5</fullName>
    </submittedName>
</protein>
<evidence type="ECO:0000256" key="3">
    <source>
        <dbReference type="ARBA" id="ARBA00022692"/>
    </source>
</evidence>
<sequence length="110" mass="11828">MCTGKCARFVGLSLVSLSLICITANALLLVPTRTTWTKDHISLQVWLMAGFIGGGLMILCPGIAAVRHGGKAVVVQLLWKSLQCSRIPFQSVASPERLVGAPPGRRQEEE</sequence>
<proteinExistence type="inferred from homology"/>
<evidence type="ECO:0000256" key="5">
    <source>
        <dbReference type="ARBA" id="ARBA00023136"/>
    </source>
</evidence>
<dbReference type="PANTHER" id="PTHR14198">
    <property type="entry name" value="TRANSMEMBRANE 4 L6 FAMILY MEMBER 1-RELATED"/>
    <property type="match status" value="1"/>
</dbReference>
<comment type="subcellular location">
    <subcellularLocation>
        <location evidence="1">Membrane</location>
        <topology evidence="1">Multi-pass membrane protein</topology>
    </subcellularLocation>
</comment>
<organism evidence="7 8">
    <name type="scientific">Camelus dromedarius</name>
    <name type="common">Dromedary</name>
    <name type="synonym">Arabian camel</name>
    <dbReference type="NCBI Taxonomy" id="9838"/>
    <lineage>
        <taxon>Eukaryota</taxon>
        <taxon>Metazoa</taxon>
        <taxon>Chordata</taxon>
        <taxon>Craniata</taxon>
        <taxon>Vertebrata</taxon>
        <taxon>Euteleostomi</taxon>
        <taxon>Mammalia</taxon>
        <taxon>Eutheria</taxon>
        <taxon>Laurasiatheria</taxon>
        <taxon>Artiodactyla</taxon>
        <taxon>Tylopoda</taxon>
        <taxon>Camelidae</taxon>
        <taxon>Camelus</taxon>
    </lineage>
</organism>
<comment type="similarity">
    <text evidence="2">Belongs to the L6 tetraspanin family.</text>
</comment>
<dbReference type="AlphaFoldDB" id="A0A5N4D5C5"/>
<evidence type="ECO:0000256" key="1">
    <source>
        <dbReference type="ARBA" id="ARBA00004141"/>
    </source>
</evidence>
<gene>
    <name evidence="7" type="ORF">Cadr_000018718</name>
</gene>